<dbReference type="EMBL" id="CP017834">
    <property type="protein sequence ID" value="APJ05076.1"/>
    <property type="molecule type" value="Genomic_DNA"/>
</dbReference>
<evidence type="ECO:0000256" key="3">
    <source>
        <dbReference type="ARBA" id="ARBA00022801"/>
    </source>
</evidence>
<dbReference type="GO" id="GO:0005737">
    <property type="term" value="C:cytoplasm"/>
    <property type="evidence" value="ECO:0007669"/>
    <property type="project" value="UniProtKB-SubCell"/>
</dbReference>
<dbReference type="Pfam" id="PF01339">
    <property type="entry name" value="CheB_methylest"/>
    <property type="match status" value="1"/>
</dbReference>
<dbReference type="STRING" id="1915309.AXG55_04075"/>
<dbReference type="PANTHER" id="PTHR42872">
    <property type="entry name" value="PROTEIN-GLUTAMATE METHYLESTERASE/PROTEIN-GLUTAMINE GLUTAMINASE"/>
    <property type="match status" value="1"/>
</dbReference>
<dbReference type="PANTHER" id="PTHR42872:SF6">
    <property type="entry name" value="PROTEIN-GLUTAMATE METHYLESTERASE_PROTEIN-GLUTAMINE GLUTAMINASE"/>
    <property type="match status" value="1"/>
</dbReference>
<dbReference type="GO" id="GO:0000156">
    <property type="term" value="F:phosphorelay response regulator activity"/>
    <property type="evidence" value="ECO:0007669"/>
    <property type="project" value="InterPro"/>
</dbReference>
<name>A0A1L4D4D4_9BACT</name>
<dbReference type="InterPro" id="IPR035909">
    <property type="entry name" value="CheB_C"/>
</dbReference>
<dbReference type="CDD" id="cd16432">
    <property type="entry name" value="CheB_Rec"/>
    <property type="match status" value="1"/>
</dbReference>
<evidence type="ECO:0000313" key="10">
    <source>
        <dbReference type="EMBL" id="APJ05076.1"/>
    </source>
</evidence>
<dbReference type="InterPro" id="IPR011006">
    <property type="entry name" value="CheY-like_superfamily"/>
</dbReference>
<evidence type="ECO:0000256" key="2">
    <source>
        <dbReference type="ARBA" id="ARBA00022500"/>
    </source>
</evidence>
<comment type="function">
    <text evidence="5">Involved in chemotaxis. Part of a chemotaxis signal transduction system that modulates chemotaxis in response to various stimuli. Catalyzes the demethylation of specific methylglutamate residues introduced into the chemoreceptors (methyl-accepting chemotaxis proteins or MCP) by CheR. Also mediates the irreversible deamidation of specific glutamine residues to glutamic acid.</text>
</comment>
<protein>
    <recommendedName>
        <fullName evidence="5">Protein-glutamate methylesterase/protein-glutamine glutaminase</fullName>
        <ecNumber evidence="5">3.1.1.61</ecNumber>
        <ecNumber evidence="5">3.5.1.44</ecNumber>
    </recommendedName>
</protein>
<comment type="catalytic activity">
    <reaction evidence="5">
        <text>L-glutaminyl-[protein] + H2O = L-glutamyl-[protein] + NH4(+)</text>
        <dbReference type="Rhea" id="RHEA:16441"/>
        <dbReference type="Rhea" id="RHEA-COMP:10207"/>
        <dbReference type="Rhea" id="RHEA-COMP:10208"/>
        <dbReference type="ChEBI" id="CHEBI:15377"/>
        <dbReference type="ChEBI" id="CHEBI:28938"/>
        <dbReference type="ChEBI" id="CHEBI:29973"/>
        <dbReference type="ChEBI" id="CHEBI:30011"/>
        <dbReference type="EC" id="3.5.1.44"/>
    </reaction>
</comment>
<organism evidence="10 11">
    <name type="scientific">Silvanigrella aquatica</name>
    <dbReference type="NCBI Taxonomy" id="1915309"/>
    <lineage>
        <taxon>Bacteria</taxon>
        <taxon>Pseudomonadati</taxon>
        <taxon>Bdellovibrionota</taxon>
        <taxon>Oligoflexia</taxon>
        <taxon>Silvanigrellales</taxon>
        <taxon>Silvanigrellaceae</taxon>
        <taxon>Silvanigrella</taxon>
    </lineage>
</organism>
<dbReference type="Gene3D" id="3.40.50.180">
    <property type="entry name" value="Methylesterase CheB, C-terminal domain"/>
    <property type="match status" value="1"/>
</dbReference>
<feature type="active site" evidence="5 6">
    <location>
        <position position="162"/>
    </location>
</feature>
<dbReference type="SUPFAM" id="SSF52172">
    <property type="entry name" value="CheY-like"/>
    <property type="match status" value="1"/>
</dbReference>
<keyword evidence="11" id="KW-1185">Reference proteome</keyword>
<comment type="similarity">
    <text evidence="5">Belongs to the CheB family.</text>
</comment>
<evidence type="ECO:0000256" key="5">
    <source>
        <dbReference type="HAMAP-Rule" id="MF_00099"/>
    </source>
</evidence>
<evidence type="ECO:0000259" key="8">
    <source>
        <dbReference type="PROSITE" id="PS50110"/>
    </source>
</evidence>
<gene>
    <name evidence="5" type="primary">cheB</name>
    <name evidence="10" type="ORF">AXG55_04075</name>
</gene>
<dbReference type="Proteomes" id="UP000184731">
    <property type="component" value="Chromosome"/>
</dbReference>
<keyword evidence="1 5" id="KW-0963">Cytoplasm</keyword>
<evidence type="ECO:0000256" key="7">
    <source>
        <dbReference type="PROSITE-ProRule" id="PRU00169"/>
    </source>
</evidence>
<comment type="PTM">
    <text evidence="5">Phosphorylated by CheA. Phosphorylation of the N-terminal regulatory domain activates the methylesterase activity.</text>
</comment>
<dbReference type="Gene3D" id="3.40.50.2300">
    <property type="match status" value="1"/>
</dbReference>
<dbReference type="NCBIfam" id="NF001965">
    <property type="entry name" value="PRK00742.1"/>
    <property type="match status" value="1"/>
</dbReference>
<dbReference type="AlphaFoldDB" id="A0A1L4D4D4"/>
<feature type="modified residue" description="4-aspartylphosphate" evidence="5 7">
    <location>
        <position position="58"/>
    </location>
</feature>
<accession>A0A1L4D4D4</accession>
<sequence>MNDNPIRLLIVDDSPTIRLQLKNILSKNSNILVVGEVEDPRQLENQIKLLRPDVITLDINMPHLSGIDVLKLIIPQYKIPTIVVSALNMEEGSLVLEALELGAVDFFHKPNFANLESEGKNLIDKIFQVKSAKILSRKFKSIQNTDSGFQIDDNYLIAIGSSTGGTEALKHILQQLPSQIPPIVVVQHIPEIFSKALADRLNSICPFEVIEAKNGDIIEKNKVYIAPGNMQMKLIQNKYSLQIKIEQSPTVNGHRPSVDVLFGSIAELNLNKTIGIILTGMGNDGAKGLKKLKESGAKTIAQNEETCVVFGMPKEAIKLNAVDYVEPIENIANKIYNLAKTNNSI</sequence>
<dbReference type="Pfam" id="PF00072">
    <property type="entry name" value="Response_reg"/>
    <property type="match status" value="1"/>
</dbReference>
<keyword evidence="5 7" id="KW-0597">Phosphoprotein</keyword>
<feature type="active site" evidence="5 6">
    <location>
        <position position="188"/>
    </location>
</feature>
<proteinExistence type="inferred from homology"/>
<evidence type="ECO:0000259" key="9">
    <source>
        <dbReference type="PROSITE" id="PS50122"/>
    </source>
</evidence>
<keyword evidence="3 5" id="KW-0378">Hydrolase</keyword>
<reference evidence="10 11" key="1">
    <citation type="submission" date="2016-10" db="EMBL/GenBank/DDBJ databases">
        <title>Silvanigrella aquatica sp. nov., isolated from a freshwater lake located in the Black Forest, Germany, description of Silvanigrellaceae fam. nov., Silvanigrellales ord. nov., reclassification of the order Bdellovibrionales in the class Oligoflexia, reclassification of the families Bacteriovoracaceae and Halobacteriovoraceae in the new order Bacteriovoracales ord. nov., and reclassification of the family Pseudobacteriovoracaceae in the order Oligoflexiales.</title>
        <authorList>
            <person name="Hahn M.W."/>
            <person name="Schmidt J."/>
            <person name="Koll U."/>
            <person name="Rohde M."/>
            <person name="Verbag S."/>
            <person name="Pitt A."/>
            <person name="Nakai R."/>
            <person name="Naganuma T."/>
            <person name="Lang E."/>
        </authorList>
    </citation>
    <scope>NUCLEOTIDE SEQUENCE [LARGE SCALE GENOMIC DNA]</scope>
    <source>
        <strain evidence="10 11">MWH-Nonnen-W8red</strain>
    </source>
</reference>
<comment type="domain">
    <text evidence="5">Contains a C-terminal catalytic domain, and an N-terminal region which modulates catalytic activity.</text>
</comment>
<dbReference type="InterPro" id="IPR001789">
    <property type="entry name" value="Sig_transdc_resp-reg_receiver"/>
</dbReference>
<dbReference type="EC" id="3.1.1.61" evidence="5"/>
<dbReference type="PIRSF" id="PIRSF000876">
    <property type="entry name" value="RR_chemtxs_CheB"/>
    <property type="match status" value="1"/>
</dbReference>
<comment type="catalytic activity">
    <reaction evidence="4 5">
        <text>[protein]-L-glutamate 5-O-methyl ester + H2O = L-glutamyl-[protein] + methanol + H(+)</text>
        <dbReference type="Rhea" id="RHEA:23236"/>
        <dbReference type="Rhea" id="RHEA-COMP:10208"/>
        <dbReference type="Rhea" id="RHEA-COMP:10311"/>
        <dbReference type="ChEBI" id="CHEBI:15377"/>
        <dbReference type="ChEBI" id="CHEBI:15378"/>
        <dbReference type="ChEBI" id="CHEBI:17790"/>
        <dbReference type="ChEBI" id="CHEBI:29973"/>
        <dbReference type="ChEBI" id="CHEBI:82795"/>
        <dbReference type="EC" id="3.1.1.61"/>
    </reaction>
</comment>
<dbReference type="EC" id="3.5.1.44" evidence="5"/>
<dbReference type="InterPro" id="IPR008248">
    <property type="entry name" value="CheB-like"/>
</dbReference>
<dbReference type="GO" id="GO:0006935">
    <property type="term" value="P:chemotaxis"/>
    <property type="evidence" value="ECO:0007669"/>
    <property type="project" value="UniProtKB-UniRule"/>
</dbReference>
<dbReference type="GO" id="GO:0008984">
    <property type="term" value="F:protein-glutamate methylesterase activity"/>
    <property type="evidence" value="ECO:0007669"/>
    <property type="project" value="UniProtKB-UniRule"/>
</dbReference>
<feature type="active site" evidence="5 6">
    <location>
        <position position="284"/>
    </location>
</feature>
<dbReference type="PROSITE" id="PS50122">
    <property type="entry name" value="CHEB"/>
    <property type="match status" value="1"/>
</dbReference>
<dbReference type="SUPFAM" id="SSF52738">
    <property type="entry name" value="Methylesterase CheB, C-terminal domain"/>
    <property type="match status" value="1"/>
</dbReference>
<dbReference type="KEGG" id="saqi:AXG55_04075"/>
<dbReference type="InterPro" id="IPR000673">
    <property type="entry name" value="Sig_transdc_resp-reg_Me-estase"/>
</dbReference>
<keyword evidence="2 5" id="KW-0145">Chemotaxis</keyword>
<dbReference type="CDD" id="cd17541">
    <property type="entry name" value="REC_CheB-like"/>
    <property type="match status" value="1"/>
</dbReference>
<evidence type="ECO:0000256" key="6">
    <source>
        <dbReference type="PROSITE-ProRule" id="PRU00050"/>
    </source>
</evidence>
<evidence type="ECO:0000256" key="1">
    <source>
        <dbReference type="ARBA" id="ARBA00022490"/>
    </source>
</evidence>
<dbReference type="PROSITE" id="PS50110">
    <property type="entry name" value="RESPONSE_REGULATORY"/>
    <property type="match status" value="1"/>
</dbReference>
<comment type="subcellular location">
    <subcellularLocation>
        <location evidence="5">Cytoplasm</location>
    </subcellularLocation>
</comment>
<dbReference type="GO" id="GO:0050568">
    <property type="term" value="F:protein-glutamine glutaminase activity"/>
    <property type="evidence" value="ECO:0007669"/>
    <property type="project" value="UniProtKB-UniRule"/>
</dbReference>
<evidence type="ECO:0000313" key="11">
    <source>
        <dbReference type="Proteomes" id="UP000184731"/>
    </source>
</evidence>
<dbReference type="HAMAP" id="MF_00099">
    <property type="entry name" value="CheB_chemtxs"/>
    <property type="match status" value="1"/>
</dbReference>
<feature type="domain" description="Response regulatory" evidence="8">
    <location>
        <begin position="7"/>
        <end position="124"/>
    </location>
</feature>
<feature type="domain" description="CheB-type methylesterase" evidence="9">
    <location>
        <begin position="150"/>
        <end position="342"/>
    </location>
</feature>
<dbReference type="SMART" id="SM00448">
    <property type="entry name" value="REC"/>
    <property type="match status" value="1"/>
</dbReference>
<evidence type="ECO:0000256" key="4">
    <source>
        <dbReference type="ARBA" id="ARBA00048267"/>
    </source>
</evidence>